<comment type="caution">
    <text evidence="2">The sequence shown here is derived from an EMBL/GenBank/DDBJ whole genome shotgun (WGS) entry which is preliminary data.</text>
</comment>
<proteinExistence type="predicted"/>
<feature type="region of interest" description="Disordered" evidence="1">
    <location>
        <begin position="1"/>
        <end position="22"/>
    </location>
</feature>
<evidence type="ECO:0000256" key="1">
    <source>
        <dbReference type="SAM" id="MobiDB-lite"/>
    </source>
</evidence>
<dbReference type="Proteomes" id="UP000824120">
    <property type="component" value="Chromosome 11"/>
</dbReference>
<keyword evidence="3" id="KW-1185">Reference proteome</keyword>
<organism evidence="2 3">
    <name type="scientific">Solanum commersonii</name>
    <name type="common">Commerson's wild potato</name>
    <name type="synonym">Commerson's nightshade</name>
    <dbReference type="NCBI Taxonomy" id="4109"/>
    <lineage>
        <taxon>Eukaryota</taxon>
        <taxon>Viridiplantae</taxon>
        <taxon>Streptophyta</taxon>
        <taxon>Embryophyta</taxon>
        <taxon>Tracheophyta</taxon>
        <taxon>Spermatophyta</taxon>
        <taxon>Magnoliopsida</taxon>
        <taxon>eudicotyledons</taxon>
        <taxon>Gunneridae</taxon>
        <taxon>Pentapetalae</taxon>
        <taxon>asterids</taxon>
        <taxon>lamiids</taxon>
        <taxon>Solanales</taxon>
        <taxon>Solanaceae</taxon>
        <taxon>Solanoideae</taxon>
        <taxon>Solaneae</taxon>
        <taxon>Solanum</taxon>
    </lineage>
</organism>
<feature type="compositionally biased region" description="Basic and acidic residues" evidence="1">
    <location>
        <begin position="1"/>
        <end position="15"/>
    </location>
</feature>
<accession>A0A9J5WKM8</accession>
<reference evidence="2 3" key="1">
    <citation type="submission" date="2020-09" db="EMBL/GenBank/DDBJ databases">
        <title>De no assembly of potato wild relative species, Solanum commersonii.</title>
        <authorList>
            <person name="Cho K."/>
        </authorList>
    </citation>
    <scope>NUCLEOTIDE SEQUENCE [LARGE SCALE GENOMIC DNA]</scope>
    <source>
        <strain evidence="2">LZ3.2</strain>
        <tissue evidence="2">Leaf</tissue>
    </source>
</reference>
<name>A0A9J5WKM8_SOLCO</name>
<dbReference type="EMBL" id="JACXVP010000011">
    <property type="protein sequence ID" value="KAG5575584.1"/>
    <property type="molecule type" value="Genomic_DNA"/>
</dbReference>
<protein>
    <submittedName>
        <fullName evidence="2">Uncharacterized protein</fullName>
    </submittedName>
</protein>
<evidence type="ECO:0000313" key="3">
    <source>
        <dbReference type="Proteomes" id="UP000824120"/>
    </source>
</evidence>
<dbReference type="AlphaFoldDB" id="A0A9J5WKM8"/>
<evidence type="ECO:0000313" key="2">
    <source>
        <dbReference type="EMBL" id="KAG5575584.1"/>
    </source>
</evidence>
<gene>
    <name evidence="2" type="ORF">H5410_055718</name>
</gene>
<sequence length="79" mass="8731">MHKEEELKAVSKGSDRSNLGSNDLSYVESKELKVFRGSSVNTDIVLVKIEKGVIEKLELLKGSRKASNSQRLITKLLSA</sequence>